<accession>A0ABT1DL49</accession>
<proteinExistence type="predicted"/>
<dbReference type="CDD" id="cd06171">
    <property type="entry name" value="Sigma70_r4"/>
    <property type="match status" value="1"/>
</dbReference>
<dbReference type="InterPro" id="IPR014284">
    <property type="entry name" value="RNA_pol_sigma-70_dom"/>
</dbReference>
<keyword evidence="3" id="KW-0238">DNA-binding</keyword>
<feature type="region of interest" description="Disordered" evidence="5">
    <location>
        <begin position="1"/>
        <end position="35"/>
    </location>
</feature>
<dbReference type="SUPFAM" id="SSF88659">
    <property type="entry name" value="Sigma3 and sigma4 domains of RNA polymerase sigma factors"/>
    <property type="match status" value="2"/>
</dbReference>
<dbReference type="Pfam" id="PF04542">
    <property type="entry name" value="Sigma70_r2"/>
    <property type="match status" value="1"/>
</dbReference>
<feature type="domain" description="RNA polymerase sigma-70 region 3" evidence="6">
    <location>
        <begin position="127"/>
        <end position="192"/>
    </location>
</feature>
<dbReference type="InterPro" id="IPR036388">
    <property type="entry name" value="WH-like_DNA-bd_sf"/>
</dbReference>
<evidence type="ECO:0000259" key="7">
    <source>
        <dbReference type="Pfam" id="PF04542"/>
    </source>
</evidence>
<dbReference type="SUPFAM" id="SSF88946">
    <property type="entry name" value="Sigma2 domain of RNA polymerase sigma factors"/>
    <property type="match status" value="1"/>
</dbReference>
<dbReference type="Pfam" id="PF04539">
    <property type="entry name" value="Sigma70_r3"/>
    <property type="match status" value="1"/>
</dbReference>
<dbReference type="NCBIfam" id="TIGR02980">
    <property type="entry name" value="SigBFG"/>
    <property type="match status" value="1"/>
</dbReference>
<dbReference type="Proteomes" id="UP001523369">
    <property type="component" value="Unassembled WGS sequence"/>
</dbReference>
<dbReference type="InterPro" id="IPR014322">
    <property type="entry name" value="RNA_pol_sigma-B/F/G"/>
</dbReference>
<evidence type="ECO:0000256" key="1">
    <source>
        <dbReference type="ARBA" id="ARBA00023015"/>
    </source>
</evidence>
<evidence type="ECO:0000256" key="4">
    <source>
        <dbReference type="ARBA" id="ARBA00023163"/>
    </source>
</evidence>
<reference evidence="9 10" key="1">
    <citation type="submission" date="2022-06" db="EMBL/GenBank/DDBJ databases">
        <title>New Species of the Genus Actinoplanes, ActinopZanes ferrugineus.</title>
        <authorList>
            <person name="Ding P."/>
        </authorList>
    </citation>
    <scope>NUCLEOTIDE SEQUENCE [LARGE SCALE GENOMIC DNA]</scope>
    <source>
        <strain evidence="9 10">TRM88003</strain>
    </source>
</reference>
<dbReference type="PRINTS" id="PR00046">
    <property type="entry name" value="SIGMA70FCT"/>
</dbReference>
<dbReference type="PANTHER" id="PTHR30385">
    <property type="entry name" value="SIGMA FACTOR F FLAGELLAR"/>
    <property type="match status" value="1"/>
</dbReference>
<organism evidence="9 10">
    <name type="scientific">Paractinoplanes aksuensis</name>
    <dbReference type="NCBI Taxonomy" id="2939490"/>
    <lineage>
        <taxon>Bacteria</taxon>
        <taxon>Bacillati</taxon>
        <taxon>Actinomycetota</taxon>
        <taxon>Actinomycetes</taxon>
        <taxon>Micromonosporales</taxon>
        <taxon>Micromonosporaceae</taxon>
        <taxon>Paractinoplanes</taxon>
    </lineage>
</organism>
<evidence type="ECO:0000313" key="10">
    <source>
        <dbReference type="Proteomes" id="UP001523369"/>
    </source>
</evidence>
<evidence type="ECO:0000259" key="6">
    <source>
        <dbReference type="Pfam" id="PF04539"/>
    </source>
</evidence>
<dbReference type="InterPro" id="IPR013324">
    <property type="entry name" value="RNA_pol_sigma_r3/r4-like"/>
</dbReference>
<dbReference type="Pfam" id="PF04545">
    <property type="entry name" value="Sigma70_r4"/>
    <property type="match status" value="1"/>
</dbReference>
<evidence type="ECO:0000256" key="3">
    <source>
        <dbReference type="ARBA" id="ARBA00023125"/>
    </source>
</evidence>
<sequence>MPAVGATSSGLKRQPGCPPSDPLTAMSALPPGHPARPALRDKAIETWLPMAVRLASRYRGNGQPFDDLVQTATLGLIKAVDRFDPNRGVVFAGFAIPTILGELRRYFRDRAWSVRVPRRIQEMRLLISTSQDELTHELGRSPTAADIAAHLGATEEQVLEGLEGGLAYSAVSLSASTGRNGHHKLGDTLGAEDHEYQLVEARASIERAMSILDQRDRTILILYFYGNQTQAEIAGQVGISQMHVSRLLTRSLLRLRHVMDPGPATV</sequence>
<keyword evidence="4" id="KW-0804">Transcription</keyword>
<keyword evidence="10" id="KW-1185">Reference proteome</keyword>
<dbReference type="InterPro" id="IPR007627">
    <property type="entry name" value="RNA_pol_sigma70_r2"/>
</dbReference>
<dbReference type="PANTHER" id="PTHR30385:SF4">
    <property type="entry name" value="RNA POLYMERASE SIGMA-E FACTOR"/>
    <property type="match status" value="1"/>
</dbReference>
<evidence type="ECO:0000259" key="8">
    <source>
        <dbReference type="Pfam" id="PF04545"/>
    </source>
</evidence>
<keyword evidence="2" id="KW-0731">Sigma factor</keyword>
<dbReference type="InterPro" id="IPR013325">
    <property type="entry name" value="RNA_pol_sigma_r2"/>
</dbReference>
<comment type="caution">
    <text evidence="9">The sequence shown here is derived from an EMBL/GenBank/DDBJ whole genome shotgun (WGS) entry which is preliminary data.</text>
</comment>
<dbReference type="EMBL" id="JAMYJR010000013">
    <property type="protein sequence ID" value="MCO8271569.1"/>
    <property type="molecule type" value="Genomic_DNA"/>
</dbReference>
<dbReference type="InterPro" id="IPR000943">
    <property type="entry name" value="RNA_pol_sigma70"/>
</dbReference>
<dbReference type="RefSeq" id="WP_253237694.1">
    <property type="nucleotide sequence ID" value="NZ_JAMYJR010000013.1"/>
</dbReference>
<evidence type="ECO:0000256" key="5">
    <source>
        <dbReference type="SAM" id="MobiDB-lite"/>
    </source>
</evidence>
<evidence type="ECO:0000256" key="2">
    <source>
        <dbReference type="ARBA" id="ARBA00023082"/>
    </source>
</evidence>
<dbReference type="InterPro" id="IPR007630">
    <property type="entry name" value="RNA_pol_sigma70_r4"/>
</dbReference>
<dbReference type="Gene3D" id="1.20.120.1810">
    <property type="match status" value="1"/>
</dbReference>
<dbReference type="Gene3D" id="1.10.10.10">
    <property type="entry name" value="Winged helix-like DNA-binding domain superfamily/Winged helix DNA-binding domain"/>
    <property type="match status" value="2"/>
</dbReference>
<dbReference type="InterPro" id="IPR007624">
    <property type="entry name" value="RNA_pol_sigma70_r3"/>
</dbReference>
<protein>
    <submittedName>
        <fullName evidence="9">SigB/SigF/SigG family RNA polymerase sigma factor</fullName>
    </submittedName>
</protein>
<evidence type="ECO:0000313" key="9">
    <source>
        <dbReference type="EMBL" id="MCO8271569.1"/>
    </source>
</evidence>
<feature type="domain" description="RNA polymerase sigma-70 region 2" evidence="7">
    <location>
        <begin position="44"/>
        <end position="112"/>
    </location>
</feature>
<name>A0ABT1DL49_9ACTN</name>
<dbReference type="NCBIfam" id="TIGR02937">
    <property type="entry name" value="sigma70-ECF"/>
    <property type="match status" value="1"/>
</dbReference>
<feature type="compositionally biased region" description="Polar residues" evidence="5">
    <location>
        <begin position="1"/>
        <end position="11"/>
    </location>
</feature>
<keyword evidence="1" id="KW-0805">Transcription regulation</keyword>
<gene>
    <name evidence="9" type="ORF">M1L60_13295</name>
</gene>
<feature type="domain" description="RNA polymerase sigma-70 region 4" evidence="8">
    <location>
        <begin position="208"/>
        <end position="257"/>
    </location>
</feature>